<dbReference type="InterPro" id="IPR009875">
    <property type="entry name" value="PilZ_domain"/>
</dbReference>
<sequence length="166" mass="17519">MSTAVHAISPLESENRRYASRRALRLRSAVSDSGIEVVIHDLSPTGLLLETRQPLISGETLFVDLPERGPTAASVVWSSGNFHGCAFEQSIPSAAISAALLRSPASVPAGGADTGLDIHRLRELAADIEAADPVDDRYSLRTRGIVFGGLLVASWGAIGWAVSAFL</sequence>
<gene>
    <name evidence="3" type="ORF">V6R86_00910</name>
</gene>
<dbReference type="SUPFAM" id="SSF141371">
    <property type="entry name" value="PilZ domain-like"/>
    <property type="match status" value="1"/>
</dbReference>
<protein>
    <submittedName>
        <fullName evidence="3">PilZ domain-containing protein</fullName>
    </submittedName>
</protein>
<evidence type="ECO:0000259" key="2">
    <source>
        <dbReference type="Pfam" id="PF07238"/>
    </source>
</evidence>
<evidence type="ECO:0000313" key="4">
    <source>
        <dbReference type="Proteomes" id="UP001382935"/>
    </source>
</evidence>
<dbReference type="Pfam" id="PF07238">
    <property type="entry name" value="PilZ"/>
    <property type="match status" value="1"/>
</dbReference>
<keyword evidence="1" id="KW-0812">Transmembrane</keyword>
<proteinExistence type="predicted"/>
<keyword evidence="1" id="KW-0472">Membrane</keyword>
<evidence type="ECO:0000256" key="1">
    <source>
        <dbReference type="SAM" id="Phobius"/>
    </source>
</evidence>
<keyword evidence="4" id="KW-1185">Reference proteome</keyword>
<organism evidence="3 4">
    <name type="scientific">Sphingomonas kaistensis</name>
    <dbReference type="NCBI Taxonomy" id="298708"/>
    <lineage>
        <taxon>Bacteria</taxon>
        <taxon>Pseudomonadati</taxon>
        <taxon>Pseudomonadota</taxon>
        <taxon>Alphaproteobacteria</taxon>
        <taxon>Sphingomonadales</taxon>
        <taxon>Sphingomonadaceae</taxon>
        <taxon>Sphingomonas</taxon>
    </lineage>
</organism>
<dbReference type="EMBL" id="CP145607">
    <property type="protein sequence ID" value="WWM69296.1"/>
    <property type="molecule type" value="Genomic_DNA"/>
</dbReference>
<reference evidence="3 4" key="1">
    <citation type="submission" date="2024-02" db="EMBL/GenBank/DDBJ databases">
        <title>Full genome sequence of Sphingomonas kaistensis.</title>
        <authorList>
            <person name="Poletto B.L."/>
            <person name="Silva G."/>
            <person name="Galante D."/>
            <person name="Campos K.R."/>
            <person name="Santos M.B.N."/>
            <person name="Sacchi C.T."/>
        </authorList>
    </citation>
    <scope>NUCLEOTIDE SEQUENCE [LARGE SCALE GENOMIC DNA]</scope>
    <source>
        <strain evidence="3 4">MA4R</strain>
    </source>
</reference>
<accession>A0ABZ2FWT3</accession>
<name>A0ABZ2FWT3_9SPHN</name>
<dbReference type="Proteomes" id="UP001382935">
    <property type="component" value="Chromosome"/>
</dbReference>
<feature type="domain" description="PilZ" evidence="2">
    <location>
        <begin position="21"/>
        <end position="95"/>
    </location>
</feature>
<keyword evidence="1" id="KW-1133">Transmembrane helix</keyword>
<feature type="transmembrane region" description="Helical" evidence="1">
    <location>
        <begin position="145"/>
        <end position="165"/>
    </location>
</feature>
<evidence type="ECO:0000313" key="3">
    <source>
        <dbReference type="EMBL" id="WWM69296.1"/>
    </source>
</evidence>
<dbReference type="RefSeq" id="WP_338501225.1">
    <property type="nucleotide sequence ID" value="NZ_CP145607.1"/>
</dbReference>